<dbReference type="InterPro" id="IPR055573">
    <property type="entry name" value="DUF7149"/>
</dbReference>
<keyword evidence="5" id="KW-0680">Restriction system</keyword>
<comment type="caution">
    <text evidence="12">The sequence shown here is derived from an EMBL/GenBank/DDBJ whole genome shotgun (WGS) entry which is preliminary data.</text>
</comment>
<dbReference type="Pfam" id="PF12950">
    <property type="entry name" value="TaqI_C"/>
    <property type="match status" value="1"/>
</dbReference>
<name>A0A5T1A2M2_CAMJU</name>
<dbReference type="PROSITE" id="PS00092">
    <property type="entry name" value="N6_MTASE"/>
    <property type="match status" value="1"/>
</dbReference>
<dbReference type="Pfam" id="PF23653">
    <property type="entry name" value="DUF7149"/>
    <property type="match status" value="1"/>
</dbReference>
<keyword evidence="3 12" id="KW-0808">Transferase</keyword>
<feature type="domain" description="Type II methyltransferase M.TaqI-like" evidence="8">
    <location>
        <begin position="613"/>
        <end position="922"/>
    </location>
</feature>
<evidence type="ECO:0000256" key="1">
    <source>
        <dbReference type="ARBA" id="ARBA00011900"/>
    </source>
</evidence>
<dbReference type="Gene3D" id="3.40.50.150">
    <property type="entry name" value="Vaccinia Virus protein VP39"/>
    <property type="match status" value="2"/>
</dbReference>
<dbReference type="PRINTS" id="PR00507">
    <property type="entry name" value="N12N6MTFRASE"/>
</dbReference>
<dbReference type="PANTHER" id="PTHR33841">
    <property type="entry name" value="DNA METHYLTRANSFERASE YEEA-RELATED"/>
    <property type="match status" value="1"/>
</dbReference>
<dbReference type="InterPro" id="IPR025931">
    <property type="entry name" value="TaqI_C"/>
</dbReference>
<protein>
    <recommendedName>
        <fullName evidence="1">site-specific DNA-methyltransferase (adenine-specific)</fullName>
        <ecNumber evidence="1">2.1.1.72</ecNumber>
    </recommendedName>
</protein>
<dbReference type="GO" id="GO:0032259">
    <property type="term" value="P:methylation"/>
    <property type="evidence" value="ECO:0007669"/>
    <property type="project" value="UniProtKB-KW"/>
</dbReference>
<sequence>MKFEAIDEKEFLNPYYRKKPILEAELNEFIKALKDYKTSLENNLKNNEDSLVANALSKFFENLHFECEIKSIHKGNSGMDLALKKDKQIQVIVEAKLPHSKEFFSQSKPNCKALHECILYYLRERKALNSSLKHIIITDFYRFYIFKADLFEELFNKNKYFKEAFENFESKNSLFKGNTDEFYKECEKLLSSEKYLDSITRKDLFDEPSLKGVFIDIKPILEQEKPSFSKLKPLFKIFHKDFLLSEFNPNDANSLNNAFYKELLYILGLYESKQNSKLIITKSEESKEEQGTFYTAINSKLKEENFETILKLLILWLNRILFLKLIESNLVRFNDDKNLKFLNFKKIPDFDKLSELFFEILAKGRSARKKSEFAYLPYLNSSLFEKQSIENTLEISNLNNDLKLNYYKNTVLKDDKCKAKKGQVGLLEYLFEFLDSFDFGSDDEQSEILSQKELISSSVLGNVFEKLNGYKEGSFYTPSFITSYMCKESITKVVLDKFNAKFDLKATDISELRRDLRKEDKNAQKELLNSIKICDPAVGSGHFLVSALNVMLSIYDELNLFDEEFYLEVQNDEILITNRKGEFVEYKRPHSDKDKAHLIQKELFYTKKDIIENNLFGVDINPNSCEITKLRLWIELLKHSFYQSFEDEAYHDLKTLPNIDINIKCGNSLISRFKPNDKFSNNNIKSQVEKYKNFVKDYKNPNQTAYRRNKEELRVKIKDIKAVFALELKNPSETKELQKNIDEHMNKFGDFMLDNETLFEGLKGLSKEGILFKKELSLDEQKKAIESFYKIKAQRAKIDYEMSGEEFENSFEWRFEFPEILDDDGNFQGFDLIIGNPPYIRQEEIKELKPNLAKNYKVYKGTSDIYTYFYELGFNILKSNGVLSFITSNKYTRAGYGEALREFLLKNVSILDYIDLNGIKVFDSATVDTSILSFEKLKSKVSSFRYLALDNENLKACGYSIDLCKDFKELSQKSLSKENFTFSDESTNSLKAKIERIGTPLKEWQGLNIYRGILTGYNEAFIISTEKRNEILANCKDEAEKERTAKLIRKMLRGRDIKRYSYEWAGLWVIFIPWHFPNVEKPKTMLENEQDLKEQYPSLYKHLLSHKERLSKRNKEETGIRYEWYCLQRWGANYYQEFEKEKLVYSEIVKKPQFYLDTKLNFYAEATSFILTGENLKYLIAFLNNDFVAFIFKTFYAGGNLGENGFRYKKAFLEKLPIPKINSKNQKLANELINLVDGILKAKEQDKNANTQELENKINSLVYKLYNLTEDEIKIIENKEQKWKI</sequence>
<comment type="catalytic activity">
    <reaction evidence="7">
        <text>a 2'-deoxyadenosine in DNA + S-adenosyl-L-methionine = an N(6)-methyl-2'-deoxyadenosine in DNA + S-adenosyl-L-homocysteine + H(+)</text>
        <dbReference type="Rhea" id="RHEA:15197"/>
        <dbReference type="Rhea" id="RHEA-COMP:12418"/>
        <dbReference type="Rhea" id="RHEA-COMP:12419"/>
        <dbReference type="ChEBI" id="CHEBI:15378"/>
        <dbReference type="ChEBI" id="CHEBI:57856"/>
        <dbReference type="ChEBI" id="CHEBI:59789"/>
        <dbReference type="ChEBI" id="CHEBI:90615"/>
        <dbReference type="ChEBI" id="CHEBI:90616"/>
        <dbReference type="EC" id="2.1.1.72"/>
    </reaction>
</comment>
<dbReference type="InterPro" id="IPR002052">
    <property type="entry name" value="DNA_methylase_N6_adenine_CS"/>
</dbReference>
<dbReference type="Pfam" id="PF07669">
    <property type="entry name" value="Eco57I"/>
    <property type="match status" value="1"/>
</dbReference>
<evidence type="ECO:0000313" key="12">
    <source>
        <dbReference type="EMBL" id="EAK6545767.1"/>
    </source>
</evidence>
<keyword evidence="2 12" id="KW-0489">Methyltransferase</keyword>
<proteinExistence type="predicted"/>
<dbReference type="InterPro" id="IPR029063">
    <property type="entry name" value="SAM-dependent_MTases_sf"/>
</dbReference>
<evidence type="ECO:0000256" key="2">
    <source>
        <dbReference type="ARBA" id="ARBA00022603"/>
    </source>
</evidence>
<dbReference type="EC" id="2.1.1.72" evidence="1"/>
<dbReference type="SUPFAM" id="SSF53335">
    <property type="entry name" value="S-adenosyl-L-methionine-dependent methyltransferases"/>
    <property type="match status" value="1"/>
</dbReference>
<keyword evidence="6" id="KW-0238">DNA-binding</keyword>
<dbReference type="InterPro" id="IPR050953">
    <property type="entry name" value="N4_N6_ade-DNA_methylase"/>
</dbReference>
<evidence type="ECO:0000259" key="8">
    <source>
        <dbReference type="Pfam" id="PF07669"/>
    </source>
</evidence>
<reference evidence="12" key="1">
    <citation type="submission" date="2018-05" db="EMBL/GenBank/DDBJ databases">
        <authorList>
            <consortium name="NARMS: The National Antimicrobial Resistance Monitoring System"/>
        </authorList>
    </citation>
    <scope>NUCLEOTIDE SEQUENCE</scope>
    <source>
        <strain evidence="12">FSIS1710342</strain>
    </source>
</reference>
<evidence type="ECO:0000256" key="3">
    <source>
        <dbReference type="ARBA" id="ARBA00022679"/>
    </source>
</evidence>
<evidence type="ECO:0000256" key="5">
    <source>
        <dbReference type="ARBA" id="ARBA00022747"/>
    </source>
</evidence>
<evidence type="ECO:0000259" key="10">
    <source>
        <dbReference type="Pfam" id="PF23653"/>
    </source>
</evidence>
<dbReference type="EMBL" id="AACIAW010000007">
    <property type="protein sequence ID" value="EAK6545767.1"/>
    <property type="molecule type" value="Genomic_DNA"/>
</dbReference>
<evidence type="ECO:0000259" key="11">
    <source>
        <dbReference type="Pfam" id="PF25120"/>
    </source>
</evidence>
<feature type="domain" description="TaqI-like C-terminal specificity" evidence="9">
    <location>
        <begin position="1050"/>
        <end position="1218"/>
    </location>
</feature>
<feature type="domain" description="DUF7814" evidence="11">
    <location>
        <begin position="252"/>
        <end position="455"/>
    </location>
</feature>
<evidence type="ECO:0000259" key="9">
    <source>
        <dbReference type="Pfam" id="PF12950"/>
    </source>
</evidence>
<dbReference type="Pfam" id="PF25120">
    <property type="entry name" value="DUF7814"/>
    <property type="match status" value="1"/>
</dbReference>
<dbReference type="GO" id="GO:0009007">
    <property type="term" value="F:site-specific DNA-methyltransferase (adenine-specific) activity"/>
    <property type="evidence" value="ECO:0007669"/>
    <property type="project" value="UniProtKB-EC"/>
</dbReference>
<dbReference type="InterPro" id="IPR011639">
    <property type="entry name" value="MethylTrfase_TaqI-like_dom"/>
</dbReference>
<dbReference type="PANTHER" id="PTHR33841:SF1">
    <property type="entry name" value="DNA METHYLTRANSFERASE A"/>
    <property type="match status" value="1"/>
</dbReference>
<dbReference type="GO" id="GO:0009307">
    <property type="term" value="P:DNA restriction-modification system"/>
    <property type="evidence" value="ECO:0007669"/>
    <property type="project" value="UniProtKB-KW"/>
</dbReference>
<feature type="domain" description="DUF7149" evidence="10">
    <location>
        <begin position="8"/>
        <end position="251"/>
    </location>
</feature>
<dbReference type="GO" id="GO:0003677">
    <property type="term" value="F:DNA binding"/>
    <property type="evidence" value="ECO:0007669"/>
    <property type="project" value="UniProtKB-KW"/>
</dbReference>
<evidence type="ECO:0000256" key="4">
    <source>
        <dbReference type="ARBA" id="ARBA00022691"/>
    </source>
</evidence>
<dbReference type="InterPro" id="IPR056716">
    <property type="entry name" value="DUF7814"/>
</dbReference>
<gene>
    <name evidence="12" type="ORF">B5R64_05075</name>
</gene>
<accession>A0A5T1A2M2</accession>
<evidence type="ECO:0000256" key="6">
    <source>
        <dbReference type="ARBA" id="ARBA00023125"/>
    </source>
</evidence>
<evidence type="ECO:0000256" key="7">
    <source>
        <dbReference type="ARBA" id="ARBA00047942"/>
    </source>
</evidence>
<keyword evidence="4" id="KW-0949">S-adenosyl-L-methionine</keyword>
<organism evidence="12">
    <name type="scientific">Campylobacter jejuni</name>
    <dbReference type="NCBI Taxonomy" id="197"/>
    <lineage>
        <taxon>Bacteria</taxon>
        <taxon>Pseudomonadati</taxon>
        <taxon>Campylobacterota</taxon>
        <taxon>Epsilonproteobacteria</taxon>
        <taxon>Campylobacterales</taxon>
        <taxon>Campylobacteraceae</taxon>
        <taxon>Campylobacter</taxon>
    </lineage>
</organism>